<feature type="compositionally biased region" description="Pro residues" evidence="1">
    <location>
        <begin position="127"/>
        <end position="141"/>
    </location>
</feature>
<feature type="region of interest" description="Disordered" evidence="1">
    <location>
        <begin position="62"/>
        <end position="141"/>
    </location>
</feature>
<feature type="compositionally biased region" description="Basic residues" evidence="1">
    <location>
        <begin position="92"/>
        <end position="109"/>
    </location>
</feature>
<dbReference type="Pfam" id="PF03771">
    <property type="entry name" value="SPDY"/>
    <property type="match status" value="1"/>
</dbReference>
<evidence type="ECO:0000259" key="2">
    <source>
        <dbReference type="Pfam" id="PF03771"/>
    </source>
</evidence>
<organism evidence="3 4">
    <name type="scientific">Streptomyces lancefieldiae</name>
    <dbReference type="NCBI Taxonomy" id="3075520"/>
    <lineage>
        <taxon>Bacteria</taxon>
        <taxon>Bacillati</taxon>
        <taxon>Actinomycetota</taxon>
        <taxon>Actinomycetes</taxon>
        <taxon>Kitasatosporales</taxon>
        <taxon>Streptomycetaceae</taxon>
        <taxon>Streptomyces</taxon>
    </lineage>
</organism>
<keyword evidence="4" id="KW-1185">Reference proteome</keyword>
<dbReference type="Proteomes" id="UP001180724">
    <property type="component" value="Unassembled WGS sequence"/>
</dbReference>
<evidence type="ECO:0000313" key="3">
    <source>
        <dbReference type="EMBL" id="MDT0615563.1"/>
    </source>
</evidence>
<proteinExistence type="predicted"/>
<evidence type="ECO:0000313" key="4">
    <source>
        <dbReference type="Proteomes" id="UP001180724"/>
    </source>
</evidence>
<feature type="compositionally biased region" description="Pro residues" evidence="1">
    <location>
        <begin position="72"/>
        <end position="84"/>
    </location>
</feature>
<feature type="domain" description="DUF317" evidence="2">
    <location>
        <begin position="8"/>
        <end position="63"/>
    </location>
</feature>
<protein>
    <submittedName>
        <fullName evidence="3">DUF317 domain-containing protein</fullName>
    </submittedName>
</protein>
<sequence>MPRVLLSSPDQKALLRLEPDPDGRWWTLQHAPAPDRPAWFASFDARTPVEMIAAFTDALTVPTAGAPHHRPLQPPNSQPGPHHPLAPGSTRHAGRRRLGRTHPLPRRTPIRPAGDEYASSATAAGRTPPPALIPPSPPGST</sequence>
<dbReference type="EMBL" id="JAVRFH010000065">
    <property type="protein sequence ID" value="MDT0615563.1"/>
    <property type="molecule type" value="Genomic_DNA"/>
</dbReference>
<evidence type="ECO:0000256" key="1">
    <source>
        <dbReference type="SAM" id="MobiDB-lite"/>
    </source>
</evidence>
<dbReference type="RefSeq" id="WP_311583174.1">
    <property type="nucleotide sequence ID" value="NZ_JAVRFH010000065.1"/>
</dbReference>
<comment type="caution">
    <text evidence="3">The sequence shown here is derived from an EMBL/GenBank/DDBJ whole genome shotgun (WGS) entry which is preliminary data.</text>
</comment>
<name>A0ABU3AZF3_9ACTN</name>
<dbReference type="InterPro" id="IPR005523">
    <property type="entry name" value="DUF317_SPDY"/>
</dbReference>
<reference evidence="3" key="1">
    <citation type="submission" date="2024-05" db="EMBL/GenBank/DDBJ databases">
        <title>30 novel species of actinomycetes from the DSMZ collection.</title>
        <authorList>
            <person name="Nouioui I."/>
        </authorList>
    </citation>
    <scope>NUCLEOTIDE SEQUENCE</scope>
    <source>
        <strain evidence="3">DSM 40712</strain>
    </source>
</reference>
<gene>
    <name evidence="3" type="ORF">RM812_36040</name>
</gene>
<accession>A0ABU3AZF3</accession>